<reference evidence="1" key="1">
    <citation type="submission" date="2024-05" db="EMBL/GenBank/DDBJ databases">
        <title>Genome Sequences of Four Agar- Degrading Marine Bacteria.</title>
        <authorList>
            <person name="Phillips E.K."/>
            <person name="Shaffer J.C."/>
            <person name="Henson M.W."/>
            <person name="Temperton B."/>
            <person name="Thrash C.J."/>
            <person name="Martin M.O."/>
        </authorList>
    </citation>
    <scope>NUCLEOTIDE SEQUENCE</scope>
    <source>
        <strain evidence="1">EKP203</strain>
    </source>
</reference>
<accession>A0ABT7Y1M1</accession>
<name>A0ABT7Y1M1_9VIBR</name>
<sequence>MNYGTNTKVAYLDLKVTELNLDSLTKSSRIGTYKEQMQYAKQNWERMSKSDKRKFVGDISEVFGVSRKSVRAELEG</sequence>
<comment type="caution">
    <text evidence="1">The sequence shown here is derived from an EMBL/GenBank/DDBJ whole genome shotgun (WGS) entry which is preliminary data.</text>
</comment>
<organism evidence="1 2">
    <name type="scientific">Vibrio agarivorans</name>
    <dbReference type="NCBI Taxonomy" id="153622"/>
    <lineage>
        <taxon>Bacteria</taxon>
        <taxon>Pseudomonadati</taxon>
        <taxon>Pseudomonadota</taxon>
        <taxon>Gammaproteobacteria</taxon>
        <taxon>Vibrionales</taxon>
        <taxon>Vibrionaceae</taxon>
        <taxon>Vibrio</taxon>
    </lineage>
</organism>
<proteinExistence type="predicted"/>
<keyword evidence="2" id="KW-1185">Reference proteome</keyword>
<protein>
    <submittedName>
        <fullName evidence="1">Uncharacterized protein</fullName>
    </submittedName>
</protein>
<dbReference type="RefSeq" id="WP_289961735.1">
    <property type="nucleotide sequence ID" value="NZ_JAUEOZ010000001.1"/>
</dbReference>
<evidence type="ECO:0000313" key="2">
    <source>
        <dbReference type="Proteomes" id="UP001169719"/>
    </source>
</evidence>
<evidence type="ECO:0000313" key="1">
    <source>
        <dbReference type="EMBL" id="MDN2481654.1"/>
    </source>
</evidence>
<gene>
    <name evidence="1" type="ORF">QWJ08_09620</name>
</gene>
<dbReference type="EMBL" id="JAUEOZ010000001">
    <property type="protein sequence ID" value="MDN2481654.1"/>
    <property type="molecule type" value="Genomic_DNA"/>
</dbReference>
<dbReference type="Proteomes" id="UP001169719">
    <property type="component" value="Unassembled WGS sequence"/>
</dbReference>